<name>A0AAW0F860_9TRYP</name>
<sequence length="508" mass="52678">MTDPAAPHYEAQVRRIQAAVLRAGLWRPPAPATTRDPPHHRTTAARTLSSSPPRTVTDTTTLPDAAEQDEDRRGSSAATAPRRPLLLPLHSHLGGDAGQRTRLPARCAVPQTFVHHVCDSHINHSSGGGSEGGAHDPVSCTAAASAPASASVFADLITRAWGAEAAAAAVSTSAAAPSAAVWTGHGGATTSQRRPDVSCSSSSDAVLMSAGPTVAPPLSHTSAQTTAPARAASTPPLHLAARSAGTHRVVSAVRASAPHYSSASDRCTGDAARLAARGHATDAATTTPAPPAQHAVLESQRRRQLLQAVQQLDGALYSGGISEAVRARRWASLQRTLAGLCDADGRPLTPAGERSGAALRRLRQRLVCELLGTPLPPRCASGPTPPSRVAGPPRSVTAARVSWSSSSPPCAGVAASGGDALHDRRHAATDAAVEEEEEEVPPASDRHHRAAVCVGTLSPSPSSAAAASHERRDVSPSAMVDLYRESEQRFRLETAALVQAQRQRRQRC</sequence>
<dbReference type="AlphaFoldDB" id="A0AAW0F860"/>
<dbReference type="EMBL" id="JAECZO010000019">
    <property type="protein sequence ID" value="KAK7201741.1"/>
    <property type="molecule type" value="Genomic_DNA"/>
</dbReference>
<feature type="compositionally biased region" description="Polar residues" evidence="1">
    <location>
        <begin position="44"/>
        <end position="62"/>
    </location>
</feature>
<feature type="compositionally biased region" description="Polar residues" evidence="1">
    <location>
        <begin position="188"/>
        <end position="204"/>
    </location>
</feature>
<feature type="compositionally biased region" description="Low complexity" evidence="1">
    <location>
        <begin position="221"/>
        <end position="232"/>
    </location>
</feature>
<comment type="caution">
    <text evidence="2">The sequence shown here is derived from an EMBL/GenBank/DDBJ whole genome shotgun (WGS) entry which is preliminary data.</text>
</comment>
<reference evidence="2 3" key="1">
    <citation type="journal article" date="2021" name="MBio">
        <title>A New Model Trypanosomatid, Novymonas esmeraldas: Genomic Perception of Its 'Candidatus Pandoraea novymonadis' Endosymbiont.</title>
        <authorList>
            <person name="Zakharova A."/>
            <person name="Saura A."/>
            <person name="Butenko A."/>
            <person name="Podesvova L."/>
            <person name="Warmusova S."/>
            <person name="Kostygov A.Y."/>
            <person name="Nenarokova A."/>
            <person name="Lukes J."/>
            <person name="Opperdoes F.R."/>
            <person name="Yurchenko V."/>
        </authorList>
    </citation>
    <scope>NUCLEOTIDE SEQUENCE [LARGE SCALE GENOMIC DNA]</scope>
    <source>
        <strain evidence="2 3">E262AT.01</strain>
    </source>
</reference>
<feature type="region of interest" description="Disordered" evidence="1">
    <location>
        <begin position="210"/>
        <end position="232"/>
    </location>
</feature>
<organism evidence="2 3">
    <name type="scientific">Novymonas esmeraldas</name>
    <dbReference type="NCBI Taxonomy" id="1808958"/>
    <lineage>
        <taxon>Eukaryota</taxon>
        <taxon>Discoba</taxon>
        <taxon>Euglenozoa</taxon>
        <taxon>Kinetoplastea</taxon>
        <taxon>Metakinetoplastina</taxon>
        <taxon>Trypanosomatida</taxon>
        <taxon>Trypanosomatidae</taxon>
        <taxon>Novymonas</taxon>
    </lineage>
</organism>
<keyword evidence="3" id="KW-1185">Reference proteome</keyword>
<proteinExistence type="predicted"/>
<evidence type="ECO:0000313" key="2">
    <source>
        <dbReference type="EMBL" id="KAK7201741.1"/>
    </source>
</evidence>
<evidence type="ECO:0000256" key="1">
    <source>
        <dbReference type="SAM" id="MobiDB-lite"/>
    </source>
</evidence>
<feature type="compositionally biased region" description="Low complexity" evidence="1">
    <location>
        <begin position="458"/>
        <end position="467"/>
    </location>
</feature>
<gene>
    <name evidence="2" type="ORF">NESM_000239900</name>
</gene>
<protein>
    <submittedName>
        <fullName evidence="2">Uncharacterized protein</fullName>
    </submittedName>
</protein>
<accession>A0AAW0F860</accession>
<feature type="region of interest" description="Disordered" evidence="1">
    <location>
        <begin position="377"/>
        <end position="480"/>
    </location>
</feature>
<evidence type="ECO:0000313" key="3">
    <source>
        <dbReference type="Proteomes" id="UP001430356"/>
    </source>
</evidence>
<feature type="region of interest" description="Disordered" evidence="1">
    <location>
        <begin position="26"/>
        <end position="98"/>
    </location>
</feature>
<dbReference type="Proteomes" id="UP001430356">
    <property type="component" value="Unassembled WGS sequence"/>
</dbReference>
<feature type="region of interest" description="Disordered" evidence="1">
    <location>
        <begin position="185"/>
        <end position="204"/>
    </location>
</feature>